<dbReference type="Proteomes" id="UP000435837">
    <property type="component" value="Unassembled WGS sequence"/>
</dbReference>
<reference evidence="2 3" key="1">
    <citation type="submission" date="2019-12" db="EMBL/GenBank/DDBJ databases">
        <title>Whole genome shotgun sequence of Streptomyces caniferus NBRC 15389.</title>
        <authorList>
            <person name="Ichikawa N."/>
            <person name="Kimura A."/>
            <person name="Kitahashi Y."/>
            <person name="Komaki H."/>
            <person name="Tamura T."/>
        </authorList>
    </citation>
    <scope>NUCLEOTIDE SEQUENCE [LARGE SCALE GENOMIC DNA]</scope>
    <source>
        <strain evidence="2 3">NBRC 15389</strain>
    </source>
</reference>
<protein>
    <submittedName>
        <fullName evidence="2">Uncharacterized protein</fullName>
    </submittedName>
</protein>
<name>A0A640SF99_9ACTN</name>
<organism evidence="2 3">
    <name type="scientific">Streptomyces caniferus</name>
    <dbReference type="NCBI Taxonomy" id="285557"/>
    <lineage>
        <taxon>Bacteria</taxon>
        <taxon>Bacillati</taxon>
        <taxon>Actinomycetota</taxon>
        <taxon>Actinomycetes</taxon>
        <taxon>Kitasatosporales</taxon>
        <taxon>Streptomycetaceae</taxon>
        <taxon>Streptomyces</taxon>
    </lineage>
</organism>
<proteinExistence type="predicted"/>
<sequence length="61" mass="6721">MVPAGGAAPEYERAEVIRGPLNRAIAEFSRIQAVRLQLRPARHTPSHCDAAHRTQVTYEPG</sequence>
<evidence type="ECO:0000313" key="2">
    <source>
        <dbReference type="EMBL" id="GFE09091.1"/>
    </source>
</evidence>
<dbReference type="AlphaFoldDB" id="A0A640SF99"/>
<feature type="region of interest" description="Disordered" evidence="1">
    <location>
        <begin position="41"/>
        <end position="61"/>
    </location>
</feature>
<evidence type="ECO:0000256" key="1">
    <source>
        <dbReference type="SAM" id="MobiDB-lite"/>
    </source>
</evidence>
<dbReference type="EMBL" id="BLIN01000005">
    <property type="protein sequence ID" value="GFE09091.1"/>
    <property type="molecule type" value="Genomic_DNA"/>
</dbReference>
<accession>A0A640SF99</accession>
<comment type="caution">
    <text evidence="2">The sequence shown here is derived from an EMBL/GenBank/DDBJ whole genome shotgun (WGS) entry which is preliminary data.</text>
</comment>
<gene>
    <name evidence="2" type="ORF">Scani_53590</name>
</gene>
<evidence type="ECO:0000313" key="3">
    <source>
        <dbReference type="Proteomes" id="UP000435837"/>
    </source>
</evidence>